<dbReference type="InterPro" id="IPR050833">
    <property type="entry name" value="Poly_Biosynth_Transport"/>
</dbReference>
<evidence type="ECO:0000256" key="6">
    <source>
        <dbReference type="SAM" id="Phobius"/>
    </source>
</evidence>
<dbReference type="Proteomes" id="UP001145069">
    <property type="component" value="Unassembled WGS sequence"/>
</dbReference>
<dbReference type="PIRSF" id="PIRSF038958">
    <property type="entry name" value="PG_synth_SpoVB"/>
    <property type="match status" value="1"/>
</dbReference>
<gene>
    <name evidence="7" type="ORF">NC799_02665</name>
</gene>
<evidence type="ECO:0000256" key="3">
    <source>
        <dbReference type="ARBA" id="ARBA00022692"/>
    </source>
</evidence>
<dbReference type="PANTHER" id="PTHR30250:SF21">
    <property type="entry name" value="LIPID II FLIPPASE MURJ"/>
    <property type="match status" value="1"/>
</dbReference>
<keyword evidence="2" id="KW-1003">Cell membrane</keyword>
<evidence type="ECO:0000313" key="7">
    <source>
        <dbReference type="EMBL" id="MDC3415811.1"/>
    </source>
</evidence>
<feature type="transmembrane region" description="Helical" evidence="6">
    <location>
        <begin position="12"/>
        <end position="30"/>
    </location>
</feature>
<feature type="transmembrane region" description="Helical" evidence="6">
    <location>
        <begin position="236"/>
        <end position="262"/>
    </location>
</feature>
<organism evidence="7 8">
    <name type="scientific">Aquibacillus salsiterrae</name>
    <dbReference type="NCBI Taxonomy" id="2950439"/>
    <lineage>
        <taxon>Bacteria</taxon>
        <taxon>Bacillati</taxon>
        <taxon>Bacillota</taxon>
        <taxon>Bacilli</taxon>
        <taxon>Bacillales</taxon>
        <taxon>Bacillaceae</taxon>
        <taxon>Aquibacillus</taxon>
    </lineage>
</organism>
<evidence type="ECO:0000313" key="8">
    <source>
        <dbReference type="Proteomes" id="UP001145069"/>
    </source>
</evidence>
<proteinExistence type="predicted"/>
<keyword evidence="3 6" id="KW-0812">Transmembrane</keyword>
<keyword evidence="4 6" id="KW-1133">Transmembrane helix</keyword>
<dbReference type="RefSeq" id="WP_272444764.1">
    <property type="nucleotide sequence ID" value="NZ_JAMQKC010000001.1"/>
</dbReference>
<comment type="caution">
    <text evidence="7">The sequence shown here is derived from an EMBL/GenBank/DDBJ whole genome shotgun (WGS) entry which is preliminary data.</text>
</comment>
<dbReference type="InterPro" id="IPR002797">
    <property type="entry name" value="Polysacc_synth"/>
</dbReference>
<keyword evidence="5 6" id="KW-0472">Membrane</keyword>
<feature type="transmembrane region" description="Helical" evidence="6">
    <location>
        <begin position="465"/>
        <end position="486"/>
    </location>
</feature>
<evidence type="ECO:0000256" key="2">
    <source>
        <dbReference type="ARBA" id="ARBA00022475"/>
    </source>
</evidence>
<feature type="transmembrane region" description="Helical" evidence="6">
    <location>
        <begin position="401"/>
        <end position="419"/>
    </location>
</feature>
<keyword evidence="8" id="KW-1185">Reference proteome</keyword>
<reference evidence="7" key="1">
    <citation type="submission" date="2022-06" db="EMBL/GenBank/DDBJ databases">
        <title>Aquibacillus sp. a new bacterium isolated from soil saline samples.</title>
        <authorList>
            <person name="Galisteo C."/>
            <person name="De La Haba R."/>
            <person name="Sanchez-Porro C."/>
            <person name="Ventosa A."/>
        </authorList>
    </citation>
    <scope>NUCLEOTIDE SEQUENCE</scope>
    <source>
        <strain evidence="7">3ASR75-54</strain>
    </source>
</reference>
<dbReference type="GO" id="GO:0005886">
    <property type="term" value="C:plasma membrane"/>
    <property type="evidence" value="ECO:0007669"/>
    <property type="project" value="UniProtKB-SubCell"/>
</dbReference>
<dbReference type="CDD" id="cd13124">
    <property type="entry name" value="MATE_SpoVB_like"/>
    <property type="match status" value="1"/>
</dbReference>
<feature type="transmembrane region" description="Helical" evidence="6">
    <location>
        <begin position="89"/>
        <end position="107"/>
    </location>
</feature>
<feature type="transmembrane region" description="Helical" evidence="6">
    <location>
        <begin position="127"/>
        <end position="147"/>
    </location>
</feature>
<feature type="transmembrane region" description="Helical" evidence="6">
    <location>
        <begin position="168"/>
        <end position="186"/>
    </location>
</feature>
<feature type="transmembrane region" description="Helical" evidence="6">
    <location>
        <begin position="297"/>
        <end position="316"/>
    </location>
</feature>
<name>A0A9X4ADS8_9BACI</name>
<feature type="transmembrane region" description="Helical" evidence="6">
    <location>
        <begin position="336"/>
        <end position="354"/>
    </location>
</feature>
<feature type="transmembrane region" description="Helical" evidence="6">
    <location>
        <begin position="498"/>
        <end position="516"/>
    </location>
</feature>
<comment type="subcellular location">
    <subcellularLocation>
        <location evidence="1">Cell membrane</location>
        <topology evidence="1">Multi-pass membrane protein</topology>
    </subcellularLocation>
</comment>
<feature type="transmembrane region" description="Helical" evidence="6">
    <location>
        <begin position="192"/>
        <end position="216"/>
    </location>
</feature>
<dbReference type="PANTHER" id="PTHR30250">
    <property type="entry name" value="PST FAMILY PREDICTED COLANIC ACID TRANSPORTER"/>
    <property type="match status" value="1"/>
</dbReference>
<feature type="transmembrane region" description="Helical" evidence="6">
    <location>
        <begin position="374"/>
        <end position="394"/>
    </location>
</feature>
<feature type="transmembrane region" description="Helical" evidence="6">
    <location>
        <begin position="50"/>
        <end position="69"/>
    </location>
</feature>
<sequence length="541" mass="59857">MSTSSILRGTLVLTAATFLSKILGMIYVIPFENLVGERGSALFLYAYNPYNILLSISTVGLPLAVSKFVSKYNALGDFETGRRIFKAGIILMAITGFLAFLILFFSADFLASRSIAEDSTGNSVEDVTMVIRLVSFALIIVPGMSIVRGFFQGYESMGPTAISQVVEQIVRIVFLLVSVFIILHLLKGSVALAVGFATFAAFIGAIASCIVLFIYWKKRRVYLNRQLDQQKKFNRIPIRVLFIELFRYAGPFVLVGIATPLYQLVDQFTFNRTMATIGLKDISEIAYASINFLGHKLVIIPVTIAIGLSLAMLPAITKSFTENKQKQMFLQMNQSFQIVILFVLPAIVGLSLLSHEAYGALYGLETIRVSGPLLAWYAPVALFFALFTVSSSILQGINQQQFAVISLSVGLMLKIFLNVPLIQTFGAKGAIFGTFLAVSSAVVLNLWRIKTSVSFPFKQLIKRSILIGIFTLMMSVAVLLAKYVLSFFFTYQDGRTESVIILLVGVIVGASVYFWFSYKSTLLEQILGGRIRKLDKILHRD</sequence>
<protein>
    <submittedName>
        <fullName evidence="7">Polysaccharide biosynthesis protein</fullName>
    </submittedName>
</protein>
<evidence type="ECO:0000256" key="4">
    <source>
        <dbReference type="ARBA" id="ARBA00022989"/>
    </source>
</evidence>
<accession>A0A9X4ADS8</accession>
<evidence type="ECO:0000256" key="5">
    <source>
        <dbReference type="ARBA" id="ARBA00023136"/>
    </source>
</evidence>
<feature type="transmembrane region" description="Helical" evidence="6">
    <location>
        <begin position="425"/>
        <end position="444"/>
    </location>
</feature>
<dbReference type="Pfam" id="PF01943">
    <property type="entry name" value="Polysacc_synt"/>
    <property type="match status" value="1"/>
</dbReference>
<dbReference type="AlphaFoldDB" id="A0A9X4ADS8"/>
<evidence type="ECO:0000256" key="1">
    <source>
        <dbReference type="ARBA" id="ARBA00004651"/>
    </source>
</evidence>
<dbReference type="InterPro" id="IPR024923">
    <property type="entry name" value="PG_synth_SpoVB"/>
</dbReference>
<dbReference type="EMBL" id="JAMQKC010000001">
    <property type="protein sequence ID" value="MDC3415811.1"/>
    <property type="molecule type" value="Genomic_DNA"/>
</dbReference>